<dbReference type="SMART" id="SM00645">
    <property type="entry name" value="Pept_C1"/>
    <property type="match status" value="1"/>
</dbReference>
<dbReference type="EMBL" id="AWUE01021770">
    <property type="protein sequence ID" value="OMO61091.1"/>
    <property type="molecule type" value="Genomic_DNA"/>
</dbReference>
<dbReference type="GO" id="GO:0008234">
    <property type="term" value="F:cysteine-type peptidase activity"/>
    <property type="evidence" value="ECO:0007669"/>
    <property type="project" value="UniProtKB-KW"/>
</dbReference>
<evidence type="ECO:0000256" key="3">
    <source>
        <dbReference type="ARBA" id="ARBA00022801"/>
    </source>
</evidence>
<dbReference type="InterPro" id="IPR000668">
    <property type="entry name" value="Peptidase_C1A_C"/>
</dbReference>
<keyword evidence="3" id="KW-0378">Hydrolase</keyword>
<feature type="domain" description="Peptidase C1A papain C-terminal" evidence="6">
    <location>
        <begin position="27"/>
        <end position="182"/>
    </location>
</feature>
<evidence type="ECO:0000256" key="1">
    <source>
        <dbReference type="ARBA" id="ARBA00008455"/>
    </source>
</evidence>
<accession>A0A1R3GSQ7</accession>
<gene>
    <name evidence="8" type="ORF">COLO4_33561</name>
</gene>
<dbReference type="InterPro" id="IPR013128">
    <property type="entry name" value="Peptidase_C1A"/>
</dbReference>
<dbReference type="CDD" id="cd02248">
    <property type="entry name" value="Peptidase_C1A"/>
    <property type="match status" value="1"/>
</dbReference>
<evidence type="ECO:0000256" key="4">
    <source>
        <dbReference type="ARBA" id="ARBA00022807"/>
    </source>
</evidence>
<dbReference type="InterPro" id="IPR038765">
    <property type="entry name" value="Papain-like_cys_pep_sf"/>
</dbReference>
<dbReference type="OrthoDB" id="10253408at2759"/>
<dbReference type="PANTHER" id="PTHR12411">
    <property type="entry name" value="CYSTEINE PROTEASE FAMILY C1-RELATED"/>
    <property type="match status" value="1"/>
</dbReference>
<dbReference type="STRING" id="93759.A0A1R3GSQ7"/>
<comment type="caution">
    <text evidence="8">The sequence shown here is derived from an EMBL/GenBank/DDBJ whole genome shotgun (WGS) entry which is preliminary data.</text>
</comment>
<sequence>MAQYGRVYKDLNEKAKHFRIFKENVAFIDSFNATNNKPYKLAIEGITKLKTGNLISLSEQELVDCDVDGEDEGCEGGLMDDAFDFIQNNKGLTSEANYPYTGQDGTCNTNKESNHAATINGHEDVPANSEATLLKAVANQHVSVAIDASGSEFQSYSGGILPANSEATLLKAVANQHVSAAIDASGSEFQSYWAVYL</sequence>
<keyword evidence="2" id="KW-0645">Protease</keyword>
<evidence type="ECO:0000256" key="5">
    <source>
        <dbReference type="ARBA" id="ARBA00023157"/>
    </source>
</evidence>
<dbReference type="Gene3D" id="3.90.70.10">
    <property type="entry name" value="Cysteine proteinases"/>
    <property type="match status" value="2"/>
</dbReference>
<feature type="domain" description="Cathepsin propeptide inhibitor" evidence="7">
    <location>
        <begin position="1"/>
        <end position="46"/>
    </location>
</feature>
<evidence type="ECO:0000313" key="8">
    <source>
        <dbReference type="EMBL" id="OMO61091.1"/>
    </source>
</evidence>
<proteinExistence type="inferred from homology"/>
<evidence type="ECO:0000259" key="6">
    <source>
        <dbReference type="SMART" id="SM00645"/>
    </source>
</evidence>
<evidence type="ECO:0000313" key="9">
    <source>
        <dbReference type="Proteomes" id="UP000187203"/>
    </source>
</evidence>
<dbReference type="InterPro" id="IPR039417">
    <property type="entry name" value="Peptidase_C1A_papain-like"/>
</dbReference>
<comment type="similarity">
    <text evidence="1">Belongs to the peptidase C1 family.</text>
</comment>
<organism evidence="8 9">
    <name type="scientific">Corchorus olitorius</name>
    <dbReference type="NCBI Taxonomy" id="93759"/>
    <lineage>
        <taxon>Eukaryota</taxon>
        <taxon>Viridiplantae</taxon>
        <taxon>Streptophyta</taxon>
        <taxon>Embryophyta</taxon>
        <taxon>Tracheophyta</taxon>
        <taxon>Spermatophyta</taxon>
        <taxon>Magnoliopsida</taxon>
        <taxon>eudicotyledons</taxon>
        <taxon>Gunneridae</taxon>
        <taxon>Pentapetalae</taxon>
        <taxon>rosids</taxon>
        <taxon>malvids</taxon>
        <taxon>Malvales</taxon>
        <taxon>Malvaceae</taxon>
        <taxon>Grewioideae</taxon>
        <taxon>Apeibeae</taxon>
        <taxon>Corchorus</taxon>
    </lineage>
</organism>
<keyword evidence="4" id="KW-0788">Thiol protease</keyword>
<evidence type="ECO:0000256" key="2">
    <source>
        <dbReference type="ARBA" id="ARBA00022670"/>
    </source>
</evidence>
<name>A0A1R3GSQ7_9ROSI</name>
<protein>
    <recommendedName>
        <fullName evidence="10">Peptidase C1A papain C-terminal domain-containing protein</fullName>
    </recommendedName>
</protein>
<dbReference type="SMART" id="SM00848">
    <property type="entry name" value="Inhibitor_I29"/>
    <property type="match status" value="1"/>
</dbReference>
<dbReference type="Proteomes" id="UP000187203">
    <property type="component" value="Unassembled WGS sequence"/>
</dbReference>
<evidence type="ECO:0008006" key="10">
    <source>
        <dbReference type="Google" id="ProtNLM"/>
    </source>
</evidence>
<reference evidence="9" key="1">
    <citation type="submission" date="2013-09" db="EMBL/GenBank/DDBJ databases">
        <title>Corchorus olitorius genome sequencing.</title>
        <authorList>
            <person name="Alam M."/>
            <person name="Haque M.S."/>
            <person name="Islam M.S."/>
            <person name="Emdad E.M."/>
            <person name="Islam M.M."/>
            <person name="Ahmed B."/>
            <person name="Halim A."/>
            <person name="Hossen Q.M.M."/>
            <person name="Hossain M.Z."/>
            <person name="Ahmed R."/>
            <person name="Khan M.M."/>
            <person name="Islam R."/>
            <person name="Rashid M.M."/>
            <person name="Khan S.A."/>
            <person name="Rahman M.S."/>
            <person name="Alam M."/>
            <person name="Yahiya A.S."/>
            <person name="Khan M.S."/>
            <person name="Azam M.S."/>
            <person name="Haque T."/>
            <person name="Lashkar M.Z.H."/>
            <person name="Akhand A.I."/>
            <person name="Morshed G."/>
            <person name="Roy S."/>
            <person name="Uddin K.S."/>
            <person name="Rabeya T."/>
            <person name="Hossain A.S."/>
            <person name="Chowdhury A."/>
            <person name="Snigdha A.R."/>
            <person name="Mortoza M.S."/>
            <person name="Matin S.A."/>
            <person name="Hoque S.M.E."/>
            <person name="Islam M.K."/>
            <person name="Roy D.K."/>
            <person name="Haider R."/>
            <person name="Moosa M.M."/>
            <person name="Elias S.M."/>
            <person name="Hasan A.M."/>
            <person name="Jahan S."/>
            <person name="Shafiuddin M."/>
            <person name="Mahmood N."/>
            <person name="Shommy N.S."/>
        </authorList>
    </citation>
    <scope>NUCLEOTIDE SEQUENCE [LARGE SCALE GENOMIC DNA]</scope>
    <source>
        <strain evidence="9">cv. O-4</strain>
    </source>
</reference>
<dbReference type="Pfam" id="PF00112">
    <property type="entry name" value="Peptidase_C1"/>
    <property type="match status" value="1"/>
</dbReference>
<dbReference type="GO" id="GO:0006508">
    <property type="term" value="P:proteolysis"/>
    <property type="evidence" value="ECO:0007669"/>
    <property type="project" value="UniProtKB-KW"/>
</dbReference>
<keyword evidence="9" id="KW-1185">Reference proteome</keyword>
<keyword evidence="5" id="KW-1015">Disulfide bond</keyword>
<dbReference type="AlphaFoldDB" id="A0A1R3GSQ7"/>
<dbReference type="SUPFAM" id="SSF54001">
    <property type="entry name" value="Cysteine proteinases"/>
    <property type="match status" value="1"/>
</dbReference>
<evidence type="ECO:0000259" key="7">
    <source>
        <dbReference type="SMART" id="SM00848"/>
    </source>
</evidence>
<dbReference type="InterPro" id="IPR013201">
    <property type="entry name" value="Prot_inhib_I29"/>
</dbReference>